<evidence type="ECO:0000313" key="3">
    <source>
        <dbReference type="EMBL" id="QEK50830.1"/>
    </source>
</evidence>
<proteinExistence type="predicted"/>
<sequence length="526" mass="56426">MCSLKINYNAFKSPVEINEEGKERISFQYNAGLQRAHMYYGSTATEKMDRPYRRHYSEDGTMEITEDIQNGTTNFVFYLGGDAYNAPAIWKEIHHSNAQPLDAQLYFLHRDHLGSIVMITDAAGNVAEKRQFDAWGNIVKLEDGNGVPLSAFVILDRGYTGHEHLLGVGLIHMNGRLYDPKLHRFLQPDNYVQDPYNSQNFNRYGYVYNNPLSHVDPSGEFIHLIVGAVIGGVINWAANGAKFSWKGLAHFGIGALAGAAAAGIGAGVNVAMAGGSFGAGFMGTAAGVSSTGFIAGAATGASAGFTNGFVSGIGNTALNGGNIGESLGAGFKNGFKQGIAGGITGGVFGGIDALTKDVNFFTGKANMDLSNGIGAHNISNTNQSVSSKYVGKYEGTNVYESSQLGSGRNSGGITLPGKGIVVGKGAFSNTMNRYTELMQHEFGHILQAKEIGNIAFYKVIGKQSLVSASLDGVGSYAHRNFWTETWANYLSSQYFGSRYLYSSEFPIKNISSALRLNIFFSTLFPF</sequence>
<dbReference type="AlphaFoldDB" id="A0A5C0VHX2"/>
<evidence type="ECO:0000259" key="2">
    <source>
        <dbReference type="Pfam" id="PF25023"/>
    </source>
</evidence>
<protein>
    <submittedName>
        <fullName evidence="3">RHS repeat-associated core domain-containing protein</fullName>
    </submittedName>
</protein>
<feature type="domain" description="Teneurin-like YD-shell" evidence="2">
    <location>
        <begin position="105"/>
        <end position="211"/>
    </location>
</feature>
<dbReference type="KEGG" id="pej:FYC62_03445"/>
<dbReference type="PANTHER" id="PTHR32305">
    <property type="match status" value="1"/>
</dbReference>
<dbReference type="Gene3D" id="2.180.10.10">
    <property type="entry name" value="RHS repeat-associated core"/>
    <property type="match status" value="1"/>
</dbReference>
<dbReference type="InterPro" id="IPR022385">
    <property type="entry name" value="Rhs_assc_core"/>
</dbReference>
<gene>
    <name evidence="3" type="ORF">FYC62_03445</name>
</gene>
<dbReference type="EMBL" id="CP043329">
    <property type="protein sequence ID" value="QEK50830.1"/>
    <property type="molecule type" value="Genomic_DNA"/>
</dbReference>
<dbReference type="InterPro" id="IPR050708">
    <property type="entry name" value="T6SS_VgrG/RHS"/>
</dbReference>
<keyword evidence="4" id="KW-1185">Reference proteome</keyword>
<dbReference type="PANTHER" id="PTHR32305:SF15">
    <property type="entry name" value="PROTEIN RHSA-RELATED"/>
    <property type="match status" value="1"/>
</dbReference>
<reference evidence="3 4" key="1">
    <citation type="submission" date="2019-08" db="EMBL/GenBank/DDBJ databases">
        <title>Pedobacter sp. nov., isolated from Han river, South Korea.</title>
        <authorList>
            <person name="Lee D.-H."/>
            <person name="Kim Y.-S."/>
            <person name="Hwang E.-M."/>
            <person name="Le Tran T.C."/>
            <person name="Cha C.-J."/>
        </authorList>
    </citation>
    <scope>NUCLEOTIDE SEQUENCE [LARGE SCALE GENOMIC DNA]</scope>
    <source>
        <strain evidence="3 4">CJ43</strain>
    </source>
</reference>
<evidence type="ECO:0000313" key="4">
    <source>
        <dbReference type="Proteomes" id="UP000323653"/>
    </source>
</evidence>
<evidence type="ECO:0000256" key="1">
    <source>
        <dbReference type="ARBA" id="ARBA00022737"/>
    </source>
</evidence>
<name>A0A5C0VHX2_9SPHI</name>
<dbReference type="NCBIfam" id="TIGR03696">
    <property type="entry name" value="Rhs_assc_core"/>
    <property type="match status" value="1"/>
</dbReference>
<keyword evidence="1" id="KW-0677">Repeat</keyword>
<dbReference type="InterPro" id="IPR056823">
    <property type="entry name" value="TEN-like_YD-shell"/>
</dbReference>
<organism evidence="3 4">
    <name type="scientific">Pedobacter aquae</name>
    <dbReference type="NCBI Taxonomy" id="2605747"/>
    <lineage>
        <taxon>Bacteria</taxon>
        <taxon>Pseudomonadati</taxon>
        <taxon>Bacteroidota</taxon>
        <taxon>Sphingobacteriia</taxon>
        <taxon>Sphingobacteriales</taxon>
        <taxon>Sphingobacteriaceae</taxon>
        <taxon>Pedobacter</taxon>
    </lineage>
</organism>
<dbReference type="Pfam" id="PF25023">
    <property type="entry name" value="TEN_YD-shell"/>
    <property type="match status" value="1"/>
</dbReference>
<accession>A0A5C0VHX2</accession>
<dbReference type="Proteomes" id="UP000323653">
    <property type="component" value="Chromosome"/>
</dbReference>